<evidence type="ECO:0000256" key="5">
    <source>
        <dbReference type="ARBA" id="ARBA00023242"/>
    </source>
</evidence>
<evidence type="ECO:0000256" key="6">
    <source>
        <dbReference type="SAM" id="MobiDB-lite"/>
    </source>
</evidence>
<dbReference type="PROSITE" id="PS00463">
    <property type="entry name" value="ZN2_CY6_FUNGAL_1"/>
    <property type="match status" value="1"/>
</dbReference>
<dbReference type="Pfam" id="PF00172">
    <property type="entry name" value="Zn_clus"/>
    <property type="match status" value="1"/>
</dbReference>
<feature type="region of interest" description="Disordered" evidence="6">
    <location>
        <begin position="54"/>
        <end position="92"/>
    </location>
</feature>
<feature type="region of interest" description="Disordered" evidence="6">
    <location>
        <begin position="139"/>
        <end position="158"/>
    </location>
</feature>
<keyword evidence="2" id="KW-0479">Metal-binding</keyword>
<evidence type="ECO:0000256" key="3">
    <source>
        <dbReference type="ARBA" id="ARBA00023015"/>
    </source>
</evidence>
<feature type="domain" description="Zn(2)-C6 fungal-type" evidence="7">
    <location>
        <begin position="6"/>
        <end position="38"/>
    </location>
</feature>
<dbReference type="GO" id="GO:0003677">
    <property type="term" value="F:DNA binding"/>
    <property type="evidence" value="ECO:0007669"/>
    <property type="project" value="InterPro"/>
</dbReference>
<dbReference type="GO" id="GO:0005634">
    <property type="term" value="C:nucleus"/>
    <property type="evidence" value="ECO:0007669"/>
    <property type="project" value="UniProtKB-SubCell"/>
</dbReference>
<keyword evidence="3" id="KW-0805">Transcription regulation</keyword>
<feature type="compositionally biased region" description="Low complexity" evidence="6">
    <location>
        <begin position="673"/>
        <end position="686"/>
    </location>
</feature>
<proteinExistence type="predicted"/>
<evidence type="ECO:0000256" key="4">
    <source>
        <dbReference type="ARBA" id="ARBA00023163"/>
    </source>
</evidence>
<dbReference type="SUPFAM" id="SSF57701">
    <property type="entry name" value="Zn2/Cys6 DNA-binding domain"/>
    <property type="match status" value="1"/>
</dbReference>
<name>A0A6A6ECZ3_9PEZI</name>
<dbReference type="CDD" id="cd00067">
    <property type="entry name" value="GAL4"/>
    <property type="match status" value="1"/>
</dbReference>
<evidence type="ECO:0000313" key="8">
    <source>
        <dbReference type="EMBL" id="KAF2189604.1"/>
    </source>
</evidence>
<feature type="compositionally biased region" description="Polar residues" evidence="6">
    <location>
        <begin position="850"/>
        <end position="859"/>
    </location>
</feature>
<dbReference type="PROSITE" id="PS50048">
    <property type="entry name" value="ZN2_CY6_FUNGAL_2"/>
    <property type="match status" value="1"/>
</dbReference>
<organism evidence="8 9">
    <name type="scientific">Zopfia rhizophila CBS 207.26</name>
    <dbReference type="NCBI Taxonomy" id="1314779"/>
    <lineage>
        <taxon>Eukaryota</taxon>
        <taxon>Fungi</taxon>
        <taxon>Dikarya</taxon>
        <taxon>Ascomycota</taxon>
        <taxon>Pezizomycotina</taxon>
        <taxon>Dothideomycetes</taxon>
        <taxon>Dothideomycetes incertae sedis</taxon>
        <taxon>Zopfiaceae</taxon>
        <taxon>Zopfia</taxon>
    </lineage>
</organism>
<feature type="region of interest" description="Disordered" evidence="6">
    <location>
        <begin position="669"/>
        <end position="693"/>
    </location>
</feature>
<evidence type="ECO:0000256" key="2">
    <source>
        <dbReference type="ARBA" id="ARBA00022723"/>
    </source>
</evidence>
<dbReference type="Proteomes" id="UP000800200">
    <property type="component" value="Unassembled WGS sequence"/>
</dbReference>
<reference evidence="8" key="1">
    <citation type="journal article" date="2020" name="Stud. Mycol.">
        <title>101 Dothideomycetes genomes: a test case for predicting lifestyles and emergence of pathogens.</title>
        <authorList>
            <person name="Haridas S."/>
            <person name="Albert R."/>
            <person name="Binder M."/>
            <person name="Bloem J."/>
            <person name="Labutti K."/>
            <person name="Salamov A."/>
            <person name="Andreopoulos B."/>
            <person name="Baker S."/>
            <person name="Barry K."/>
            <person name="Bills G."/>
            <person name="Bluhm B."/>
            <person name="Cannon C."/>
            <person name="Castanera R."/>
            <person name="Culley D."/>
            <person name="Daum C."/>
            <person name="Ezra D."/>
            <person name="Gonzalez J."/>
            <person name="Henrissat B."/>
            <person name="Kuo A."/>
            <person name="Liang C."/>
            <person name="Lipzen A."/>
            <person name="Lutzoni F."/>
            <person name="Magnuson J."/>
            <person name="Mondo S."/>
            <person name="Nolan M."/>
            <person name="Ohm R."/>
            <person name="Pangilinan J."/>
            <person name="Park H.-J."/>
            <person name="Ramirez L."/>
            <person name="Alfaro M."/>
            <person name="Sun H."/>
            <person name="Tritt A."/>
            <person name="Yoshinaga Y."/>
            <person name="Zwiers L.-H."/>
            <person name="Turgeon B."/>
            <person name="Goodwin S."/>
            <person name="Spatafora J."/>
            <person name="Crous P."/>
            <person name="Grigoriev I."/>
        </authorList>
    </citation>
    <scope>NUCLEOTIDE SEQUENCE</scope>
    <source>
        <strain evidence="8">CBS 207.26</strain>
    </source>
</reference>
<feature type="compositionally biased region" description="Polar residues" evidence="6">
    <location>
        <begin position="54"/>
        <end position="67"/>
    </location>
</feature>
<protein>
    <recommendedName>
        <fullName evidence="7">Zn(2)-C6 fungal-type domain-containing protein</fullName>
    </recommendedName>
</protein>
<accession>A0A6A6ECZ3</accession>
<feature type="compositionally biased region" description="Low complexity" evidence="6">
    <location>
        <begin position="149"/>
        <end position="158"/>
    </location>
</feature>
<dbReference type="Gene3D" id="4.10.240.10">
    <property type="entry name" value="Zn(2)-C6 fungal-type DNA-binding domain"/>
    <property type="match status" value="1"/>
</dbReference>
<dbReference type="PANTHER" id="PTHR47338:SF5">
    <property type="entry name" value="ZN(II)2CYS6 TRANSCRIPTION FACTOR (EUROFUNG)"/>
    <property type="match status" value="1"/>
</dbReference>
<feature type="compositionally biased region" description="Pro residues" evidence="6">
    <location>
        <begin position="876"/>
        <end position="887"/>
    </location>
</feature>
<evidence type="ECO:0000313" key="9">
    <source>
        <dbReference type="Proteomes" id="UP000800200"/>
    </source>
</evidence>
<gene>
    <name evidence="8" type="ORF">K469DRAFT_43824</name>
</gene>
<dbReference type="CDD" id="cd12148">
    <property type="entry name" value="fungal_TF_MHR"/>
    <property type="match status" value="1"/>
</dbReference>
<dbReference type="InterPro" id="IPR050815">
    <property type="entry name" value="TF_fung"/>
</dbReference>
<dbReference type="InterPro" id="IPR007219">
    <property type="entry name" value="XnlR_reg_dom"/>
</dbReference>
<keyword evidence="9" id="KW-1185">Reference proteome</keyword>
<feature type="region of interest" description="Disordered" evidence="6">
    <location>
        <begin position="385"/>
        <end position="405"/>
    </location>
</feature>
<evidence type="ECO:0000259" key="7">
    <source>
        <dbReference type="PROSITE" id="PS50048"/>
    </source>
</evidence>
<keyword evidence="4" id="KW-0804">Transcription</keyword>
<evidence type="ECO:0000256" key="1">
    <source>
        <dbReference type="ARBA" id="ARBA00004123"/>
    </source>
</evidence>
<dbReference type="AlphaFoldDB" id="A0A6A6ECZ3"/>
<keyword evidence="5" id="KW-0539">Nucleus</keyword>
<sequence length="941" mass="104112">MRSSIACARCRRSKVKCINNGVNTTCKACETSGRECTYPASAAGGIARRESIIASQPSVDGSNNQGETPRRSRPKKTIAPTSNNSYSNKESPRPLVDALLDSQLLTPQVWIRLFEIFQQHFSTDLPFLHASTFLRPLQRSSLHSPPADPSSAQSPSPQLPAASPVLLLAFLALTARFHPTLVAHHSPPTSSRASNPIIASEYYAAAARLRLDGQHNDAQNMPTLERTQALLMLGFHEWGMCLGAKAWITIGIAIRSAQLLGLQYEQELDDMPLARSLALNTEVQHMGVNPDQLGRNAMLSNGGEVEQEIRRRTFWSCFIMDRYVSSGKYRPSLLNVQDLRIQLPSSDKAFIFGHKVKTSLLGEDRDGVAGRTAVQNLRQASLMLGNRSSDPRHGQENGDGIYDGHDHQGRDDEAKWEVGADEGPLARYIKILELWGRIAKWSCAGGRRREKYPPWDQRCAFYDYKSRLSAFKNSLPRDLLLSPSNIEAHIRLGTSTPYTMMHAVCLLCSVVLHREYVPFIALNCKEPIGPLDPPLFPPEEYDVPTGFWKDTAAECFRSARSLIDLLALCQDCQVLVETPIVGFAAYTVAFVGVYCINFPHMDPHGYMCKGQQGRTNSTSDSSGLEAARKALRIVGDWCKRLKMAVGWHKTIRRVYFYYNRMKKDYNRGRRAMEASSESGGSNSAPNYGDRSLREGGLGGGLEEYKILEKELNEFGDLRDEDFEMLDADADVPVRLSQGLDEASENDSIAVKNEGMELAEETPDSATLRQNERWNAINSVVAAVRTDSGSGTAGIPNVGMQNQYGQQILTPPTQPNSAPPQGEYNRPPPYGSPQMSHQQHAHGHSYPPNPTESAQRASLNLQQQLQHQAAGGVAQIPNPPPSQHPMPWTPNTRDGFLKGFETSWSGDDVAEFSAGSDWHTYHQREGEGWLSSVWTNGHGVSG</sequence>
<dbReference type="Pfam" id="PF04082">
    <property type="entry name" value="Fungal_trans"/>
    <property type="match status" value="1"/>
</dbReference>
<feature type="compositionally biased region" description="Basic and acidic residues" evidence="6">
    <location>
        <begin position="389"/>
        <end position="405"/>
    </location>
</feature>
<dbReference type="PANTHER" id="PTHR47338">
    <property type="entry name" value="ZN(II)2CYS6 TRANSCRIPTION FACTOR (EUROFUNG)-RELATED"/>
    <property type="match status" value="1"/>
</dbReference>
<dbReference type="SMART" id="SM00066">
    <property type="entry name" value="GAL4"/>
    <property type="match status" value="1"/>
</dbReference>
<feature type="region of interest" description="Disordered" evidence="6">
    <location>
        <begin position="806"/>
        <end position="899"/>
    </location>
</feature>
<dbReference type="OrthoDB" id="5370478at2759"/>
<dbReference type="EMBL" id="ML994620">
    <property type="protein sequence ID" value="KAF2189604.1"/>
    <property type="molecule type" value="Genomic_DNA"/>
</dbReference>
<dbReference type="GO" id="GO:0008270">
    <property type="term" value="F:zinc ion binding"/>
    <property type="evidence" value="ECO:0007669"/>
    <property type="project" value="InterPro"/>
</dbReference>
<dbReference type="InterPro" id="IPR001138">
    <property type="entry name" value="Zn2Cys6_DnaBD"/>
</dbReference>
<comment type="subcellular location">
    <subcellularLocation>
        <location evidence="1">Nucleus</location>
    </subcellularLocation>
</comment>
<dbReference type="GO" id="GO:0000981">
    <property type="term" value="F:DNA-binding transcription factor activity, RNA polymerase II-specific"/>
    <property type="evidence" value="ECO:0007669"/>
    <property type="project" value="InterPro"/>
</dbReference>
<dbReference type="InterPro" id="IPR036864">
    <property type="entry name" value="Zn2-C6_fun-type_DNA-bd_sf"/>
</dbReference>
<dbReference type="GO" id="GO:0006351">
    <property type="term" value="P:DNA-templated transcription"/>
    <property type="evidence" value="ECO:0007669"/>
    <property type="project" value="InterPro"/>
</dbReference>
<feature type="compositionally biased region" description="Low complexity" evidence="6">
    <location>
        <begin position="860"/>
        <end position="874"/>
    </location>
</feature>
<dbReference type="SMART" id="SM00906">
    <property type="entry name" value="Fungal_trans"/>
    <property type="match status" value="1"/>
</dbReference>
<feature type="compositionally biased region" description="Polar residues" evidence="6">
    <location>
        <begin position="79"/>
        <end position="89"/>
    </location>
</feature>